<organism evidence="1 2">
    <name type="scientific">Pocillopora meandrina</name>
    <dbReference type="NCBI Taxonomy" id="46732"/>
    <lineage>
        <taxon>Eukaryota</taxon>
        <taxon>Metazoa</taxon>
        <taxon>Cnidaria</taxon>
        <taxon>Anthozoa</taxon>
        <taxon>Hexacorallia</taxon>
        <taxon>Scleractinia</taxon>
        <taxon>Astrocoeniina</taxon>
        <taxon>Pocilloporidae</taxon>
        <taxon>Pocillopora</taxon>
    </lineage>
</organism>
<name>A0AAU9WA88_9CNID</name>
<sequence>MAEEYLMVRPEEFQQLIQYYKGQITDSALLNKAGRVAAKEHIIVNNPRVPNAQTREMFQERRQLTKRLRDIPSVLTADLADVESEESAMTEEIVENLLKCKARVRFFTLHPKDL</sequence>
<dbReference type="EMBL" id="CALNXJ010000011">
    <property type="protein sequence ID" value="CAH3107757.1"/>
    <property type="molecule type" value="Genomic_DNA"/>
</dbReference>
<reference evidence="1 2" key="1">
    <citation type="submission" date="2022-05" db="EMBL/GenBank/DDBJ databases">
        <authorList>
            <consortium name="Genoscope - CEA"/>
            <person name="William W."/>
        </authorList>
    </citation>
    <scope>NUCLEOTIDE SEQUENCE [LARGE SCALE GENOMIC DNA]</scope>
</reference>
<protein>
    <submittedName>
        <fullName evidence="1">Uncharacterized protein</fullName>
    </submittedName>
</protein>
<gene>
    <name evidence="1" type="ORF">PMEA_00003119</name>
</gene>
<dbReference type="AlphaFoldDB" id="A0AAU9WA88"/>
<keyword evidence="2" id="KW-1185">Reference proteome</keyword>
<dbReference type="Proteomes" id="UP001159428">
    <property type="component" value="Unassembled WGS sequence"/>
</dbReference>
<evidence type="ECO:0000313" key="2">
    <source>
        <dbReference type="Proteomes" id="UP001159428"/>
    </source>
</evidence>
<accession>A0AAU9WA88</accession>
<comment type="caution">
    <text evidence="1">The sequence shown here is derived from an EMBL/GenBank/DDBJ whole genome shotgun (WGS) entry which is preliminary data.</text>
</comment>
<proteinExistence type="predicted"/>
<evidence type="ECO:0000313" key="1">
    <source>
        <dbReference type="EMBL" id="CAH3107757.1"/>
    </source>
</evidence>